<keyword evidence="6 11" id="KW-0256">Endoplasmic reticulum</keyword>
<evidence type="ECO:0000313" key="12">
    <source>
        <dbReference type="EMBL" id="CEO98673.1"/>
    </source>
</evidence>
<comment type="subcellular location">
    <subcellularLocation>
        <location evidence="1 11">Endoplasmic reticulum membrane</location>
        <topology evidence="1 11">Multi-pass membrane protein</topology>
    </subcellularLocation>
</comment>
<feature type="transmembrane region" description="Helical" evidence="11">
    <location>
        <begin position="101"/>
        <end position="124"/>
    </location>
</feature>
<keyword evidence="9 11" id="KW-0472">Membrane</keyword>
<dbReference type="OrthoDB" id="264532at2759"/>
<keyword evidence="7 11" id="KW-1133">Transmembrane helix</keyword>
<gene>
    <name evidence="12" type="ORF">PBRA_006787</name>
</gene>
<keyword evidence="13" id="KW-1185">Reference proteome</keyword>
<dbReference type="InterPro" id="IPR007130">
    <property type="entry name" value="DAGAT"/>
</dbReference>
<evidence type="ECO:0000256" key="2">
    <source>
        <dbReference type="ARBA" id="ARBA00005420"/>
    </source>
</evidence>
<organism evidence="12 13">
    <name type="scientific">Plasmodiophora brassicae</name>
    <name type="common">Clubroot disease agent</name>
    <dbReference type="NCBI Taxonomy" id="37360"/>
    <lineage>
        <taxon>Eukaryota</taxon>
        <taxon>Sar</taxon>
        <taxon>Rhizaria</taxon>
        <taxon>Endomyxa</taxon>
        <taxon>Phytomyxea</taxon>
        <taxon>Plasmodiophorida</taxon>
        <taxon>Plasmodiophoridae</taxon>
        <taxon>Plasmodiophora</taxon>
    </lineage>
</organism>
<accession>A0A0G4ITN7</accession>
<evidence type="ECO:0000256" key="8">
    <source>
        <dbReference type="ARBA" id="ARBA00023098"/>
    </source>
</evidence>
<feature type="transmembrane region" description="Helical" evidence="11">
    <location>
        <begin position="136"/>
        <end position="155"/>
    </location>
</feature>
<dbReference type="GO" id="GO:0005789">
    <property type="term" value="C:endoplasmic reticulum membrane"/>
    <property type="evidence" value="ECO:0007669"/>
    <property type="project" value="UniProtKB-SubCell"/>
</dbReference>
<protein>
    <recommendedName>
        <fullName evidence="11">Acyltransferase</fullName>
        <ecNumber evidence="11">2.3.1.-</ecNumber>
    </recommendedName>
</protein>
<evidence type="ECO:0000256" key="3">
    <source>
        <dbReference type="ARBA" id="ARBA00022516"/>
    </source>
</evidence>
<comment type="caution">
    <text evidence="11">Lacks conserved residue(s) required for the propagation of feature annotation.</text>
</comment>
<keyword evidence="3" id="KW-0444">Lipid biosynthesis</keyword>
<dbReference type="PANTHER" id="PTHR12317">
    <property type="entry name" value="DIACYLGLYCEROL O-ACYLTRANSFERASE"/>
    <property type="match status" value="1"/>
</dbReference>
<dbReference type="EC" id="2.3.1.-" evidence="11"/>
<keyword evidence="5 11" id="KW-0812">Transmembrane</keyword>
<keyword evidence="8" id="KW-0443">Lipid metabolism</keyword>
<evidence type="ECO:0000256" key="9">
    <source>
        <dbReference type="ARBA" id="ARBA00023136"/>
    </source>
</evidence>
<comment type="similarity">
    <text evidence="2 11">Belongs to the diacylglycerol acyltransferase family.</text>
</comment>
<sequence>MTSKASAVTPRTEAVTRSWTALTTALLGASFIAAVCAELVREIGLGIMDWRTHSLIIVVACVIAFLGVFLAAPLMHVIVGHRRHHAKGYRSFQPFVGGSRFIVLQIIGWTFYALAITAFVSLFWTIASKMHLSTGSVTSAVTGGVLAQLFLWLSLRYYDGDAKEPFLRAIYHDASAFMLTATFYSMPLLVVIAIVVPAIVLPWITYFSMMIPFAYLYSFTYHKSPHRTGTRSWTRVREKQSMWGLMEHYFSLRLIPQGKLDPDQVYMFGYHPHGIYPFTTVWATRGRAWAQHYPKVTIDVLAATVIFYLPVIRDIAMWSGCRDASRESMSSAFKQRRSVMLVPGGEREMRENRPESDEVVLVTRHKGFIRQAIIHGVSLVPVFGFGESHLLDNFRAKSTQEWFAKRTLYGAPHMPYGRFYSPIPNPAPVTVVVGDPIPVTQMDDPPADEIDRLHRVYFDALRHLFDQHKASVAGFENSRIVYPDFHEVTSDAR</sequence>
<dbReference type="OMA" id="IMDWRTH"/>
<evidence type="ECO:0000256" key="4">
    <source>
        <dbReference type="ARBA" id="ARBA00022679"/>
    </source>
</evidence>
<feature type="transmembrane region" description="Helical" evidence="11">
    <location>
        <begin position="203"/>
        <end position="221"/>
    </location>
</feature>
<name>A0A0G4ITN7_PLABS</name>
<dbReference type="Proteomes" id="UP000039324">
    <property type="component" value="Unassembled WGS sequence"/>
</dbReference>
<dbReference type="AlphaFoldDB" id="A0A0G4ITN7"/>
<evidence type="ECO:0000256" key="10">
    <source>
        <dbReference type="ARBA" id="ARBA00023315"/>
    </source>
</evidence>
<dbReference type="GO" id="GO:0008374">
    <property type="term" value="F:O-acyltransferase activity"/>
    <property type="evidence" value="ECO:0007669"/>
    <property type="project" value="InterPro"/>
</dbReference>
<reference evidence="12 13" key="1">
    <citation type="submission" date="2015-02" db="EMBL/GenBank/DDBJ databases">
        <authorList>
            <person name="Chooi Y.-H."/>
        </authorList>
    </citation>
    <scope>NUCLEOTIDE SEQUENCE [LARGE SCALE GENOMIC DNA]</scope>
    <source>
        <strain evidence="12">E3</strain>
    </source>
</reference>
<dbReference type="EMBL" id="CDSF01000086">
    <property type="protein sequence ID" value="CEO98673.1"/>
    <property type="molecule type" value="Genomic_DNA"/>
</dbReference>
<feature type="transmembrane region" description="Helical" evidence="11">
    <location>
        <begin position="176"/>
        <end position="197"/>
    </location>
</feature>
<evidence type="ECO:0000256" key="1">
    <source>
        <dbReference type="ARBA" id="ARBA00004477"/>
    </source>
</evidence>
<proteinExistence type="inferred from homology"/>
<evidence type="ECO:0000256" key="6">
    <source>
        <dbReference type="ARBA" id="ARBA00022824"/>
    </source>
</evidence>
<dbReference type="Pfam" id="PF03982">
    <property type="entry name" value="DAGAT"/>
    <property type="match status" value="1"/>
</dbReference>
<dbReference type="STRING" id="37360.A0A0G4ITN7"/>
<evidence type="ECO:0000256" key="5">
    <source>
        <dbReference type="ARBA" id="ARBA00022692"/>
    </source>
</evidence>
<evidence type="ECO:0000256" key="11">
    <source>
        <dbReference type="RuleBase" id="RU367023"/>
    </source>
</evidence>
<evidence type="ECO:0000313" key="13">
    <source>
        <dbReference type="Proteomes" id="UP000039324"/>
    </source>
</evidence>
<keyword evidence="4 11" id="KW-0808">Transferase</keyword>
<keyword evidence="10" id="KW-0012">Acyltransferase</keyword>
<dbReference type="PANTHER" id="PTHR12317:SF34">
    <property type="entry name" value="ACYLTRANSFERASE"/>
    <property type="match status" value="1"/>
</dbReference>
<feature type="transmembrane region" description="Helical" evidence="11">
    <location>
        <begin position="53"/>
        <end position="80"/>
    </location>
</feature>
<dbReference type="GO" id="GO:0006629">
    <property type="term" value="P:lipid metabolic process"/>
    <property type="evidence" value="ECO:0007669"/>
    <property type="project" value="UniProtKB-KW"/>
</dbReference>
<dbReference type="CDD" id="cd07987">
    <property type="entry name" value="LPLAT_MGAT-like"/>
    <property type="match status" value="1"/>
</dbReference>
<evidence type="ECO:0000256" key="7">
    <source>
        <dbReference type="ARBA" id="ARBA00022989"/>
    </source>
</evidence>